<dbReference type="PANTHER" id="PTHR43674:SF2">
    <property type="entry name" value="BETA-UREIDOPROPIONASE"/>
    <property type="match status" value="1"/>
</dbReference>
<name>A0AAC9IVT2_9BURK</name>
<dbReference type="RefSeq" id="WP_011903461.1">
    <property type="nucleotide sequence ID" value="NZ_CP015016.1"/>
</dbReference>
<feature type="chain" id="PRO_5042038453" description="CN hydrolase domain-containing protein" evidence="2">
    <location>
        <begin position="22"/>
        <end position="622"/>
    </location>
</feature>
<evidence type="ECO:0000259" key="3">
    <source>
        <dbReference type="PROSITE" id="PS50263"/>
    </source>
</evidence>
<accession>A0AAC9IVT2</accession>
<gene>
    <name evidence="4" type="ORF">AOC25_09315</name>
</gene>
<dbReference type="CDD" id="cd07197">
    <property type="entry name" value="nitrilase"/>
    <property type="match status" value="2"/>
</dbReference>
<dbReference type="GeneID" id="31482012"/>
<evidence type="ECO:0000313" key="4">
    <source>
        <dbReference type="EMBL" id="APC01800.1"/>
    </source>
</evidence>
<organism evidence="4 5">
    <name type="scientific">Polynucleobacter asymbioticus</name>
    <dbReference type="NCBI Taxonomy" id="576611"/>
    <lineage>
        <taxon>Bacteria</taxon>
        <taxon>Pseudomonadati</taxon>
        <taxon>Pseudomonadota</taxon>
        <taxon>Betaproteobacteria</taxon>
        <taxon>Burkholderiales</taxon>
        <taxon>Burkholderiaceae</taxon>
        <taxon>Polynucleobacter</taxon>
    </lineage>
</organism>
<dbReference type="InterPro" id="IPR036526">
    <property type="entry name" value="C-N_Hydrolase_sf"/>
</dbReference>
<dbReference type="Pfam" id="PF00795">
    <property type="entry name" value="CN_hydrolase"/>
    <property type="match status" value="2"/>
</dbReference>
<keyword evidence="2" id="KW-0732">Signal</keyword>
<evidence type="ECO:0000256" key="1">
    <source>
        <dbReference type="ARBA" id="ARBA00022801"/>
    </source>
</evidence>
<dbReference type="SUPFAM" id="SSF56317">
    <property type="entry name" value="Carbon-nitrogen hydrolase"/>
    <property type="match status" value="2"/>
</dbReference>
<proteinExistence type="predicted"/>
<dbReference type="Gene3D" id="3.60.110.10">
    <property type="entry name" value="Carbon-nitrogen hydrolase"/>
    <property type="match status" value="2"/>
</dbReference>
<evidence type="ECO:0000256" key="2">
    <source>
        <dbReference type="SAM" id="SignalP"/>
    </source>
</evidence>
<reference evidence="4" key="1">
    <citation type="journal article" date="2017" name="Appl. Environ. Microbiol.">
        <title>Microdiversification of a pelagic Polynucleobacter species is mainly driven by acquisition of genomic islands from a partially interspecific gene pool.</title>
        <authorList>
            <person name="Hoetzinger M."/>
            <person name="Hahn M.W."/>
            <person name="Jezberova J."/>
            <person name="Schmidt J."/>
            <person name="Koll U."/>
        </authorList>
    </citation>
    <scope>NUCLEOTIDE SEQUENCE</scope>
    <source>
        <strain evidence="4">MWH-RechtKol4</strain>
    </source>
</reference>
<dbReference type="PANTHER" id="PTHR43674">
    <property type="entry name" value="NITRILASE C965.09-RELATED"/>
    <property type="match status" value="1"/>
</dbReference>
<keyword evidence="1" id="KW-0378">Hydrolase</keyword>
<dbReference type="Proteomes" id="UP000182060">
    <property type="component" value="Chromosome"/>
</dbReference>
<dbReference type="InterPro" id="IPR003010">
    <property type="entry name" value="C-N_Hydrolase"/>
</dbReference>
<dbReference type="PROSITE" id="PS50263">
    <property type="entry name" value="CN_HYDROLASE"/>
    <property type="match status" value="2"/>
</dbReference>
<evidence type="ECO:0000313" key="5">
    <source>
        <dbReference type="Proteomes" id="UP000182060"/>
    </source>
</evidence>
<dbReference type="OMA" id="YTANDKI"/>
<feature type="domain" description="CN hydrolase" evidence="3">
    <location>
        <begin position="24"/>
        <end position="275"/>
    </location>
</feature>
<dbReference type="AlphaFoldDB" id="A0AAC9IVT2"/>
<protein>
    <recommendedName>
        <fullName evidence="3">CN hydrolase domain-containing protein</fullName>
    </recommendedName>
</protein>
<feature type="signal peptide" evidence="2">
    <location>
        <begin position="1"/>
        <end position="21"/>
    </location>
</feature>
<dbReference type="GO" id="GO:0016811">
    <property type="term" value="F:hydrolase activity, acting on carbon-nitrogen (but not peptide) bonds, in linear amides"/>
    <property type="evidence" value="ECO:0007669"/>
    <property type="project" value="TreeGrafter"/>
</dbReference>
<feature type="domain" description="CN hydrolase" evidence="3">
    <location>
        <begin position="315"/>
        <end position="573"/>
    </location>
</feature>
<dbReference type="EMBL" id="CP015017">
    <property type="protein sequence ID" value="APC01800.1"/>
    <property type="molecule type" value="Genomic_DNA"/>
</dbReference>
<sequence length="622" mass="68058">MKKILYFCFALVALNLSTAFAAEIKVASVSFHSKDMAYNIPKMADISADAAKNGAKLIVFPEMASTGFLYMTLEQAGPNVDTFPGKATAAFGQVAQKYNTYIAWGYIELDPKTGVAYNSAAIVGPNGFSGNYRKHQLAVGDDNLFRAPGNIGFPVFNTPIGKIALLVCYDDSQLQSLLLPALRNADIIAYPTASLYSPGADNHTTIGSMATLPGWIGINVVAADSSGVDTVGGKDLIGPGGSSVWDAQGNVLVSASVTNFTDPQQPKVVYATINTSKPNPQRDFWLKNRRPELYADYNFYRPTHDGNVNNISAQVSAVLVQYEPKTGAVEENSKVVERLINEKILGQGINLAVLPFNSFIGNEKITKENVSKFAEPLNGKSYNIASSLAKKFQVNLLFSMPEITDGKYYETAILFDYTGKQIGLYRKSHLNDIEKTWATAGNELPVFNSSIGRIAVVLNDEVRIPEVTDMYMLKRANLLLVPVAYNQKEYGGDVKIPKGLIAEESNKGMFIWFSMAQHSQAFTLVANYVNGAHGDIGQSALYSLVPEEGFYPPNIAPKDKEVAHQVVFATNQNLNLWTNQQQKVVERIWSAALPLTLSKDNDCLKEWQQNSSSPIVCKGIYK</sequence>
<dbReference type="InterPro" id="IPR050345">
    <property type="entry name" value="Aliph_Amidase/BUP"/>
</dbReference>